<reference evidence="3" key="1">
    <citation type="submission" date="2013-10" db="EMBL/GenBank/DDBJ databases">
        <title>Genomic analysis of the causative agents of coccidiosis in chickens.</title>
        <authorList>
            <person name="Reid A.J."/>
            <person name="Blake D."/>
            <person name="Billington K."/>
            <person name="Browne H."/>
            <person name="Dunn M."/>
            <person name="Hung S."/>
            <person name="Kawahara F."/>
            <person name="Miranda-Saavedra D."/>
            <person name="Mourier T."/>
            <person name="Nagra H."/>
            <person name="Otto T.D."/>
            <person name="Rawlings N."/>
            <person name="Sanchez A."/>
            <person name="Sanders M."/>
            <person name="Subramaniam C."/>
            <person name="Tay Y."/>
            <person name="Dear P."/>
            <person name="Doerig C."/>
            <person name="Gruber A."/>
            <person name="Parkinson J."/>
            <person name="Shirley M."/>
            <person name="Wan K.L."/>
            <person name="Berriman M."/>
            <person name="Tomley F."/>
            <person name="Pain A."/>
        </authorList>
    </citation>
    <scope>NUCLEOTIDE SEQUENCE [LARGE SCALE GENOMIC DNA]</scope>
    <source>
        <strain evidence="3">Houghton</strain>
    </source>
</reference>
<sequence length="210" mass="20804">MRSHLGLLEEEAHAAPKLHATTGGGGGGGGGQGGLQRSQERAELSSVHSSSITEKAEGEEEAAGAVDDEALHDDGLAGAAAASLAAVAAADSAADVRHAAAAPAPAAAAPAAAATARNTLPSSEEGAAPHIDRGHPSSMGQGPHESMGVCAFITVLLLTVSSAVSYSLTDFSPAFSAWSWPLYLVFPPLTVATVVVSNVVLNHSLAAEAT</sequence>
<evidence type="ECO:0000313" key="3">
    <source>
        <dbReference type="EMBL" id="CDI85990.1"/>
    </source>
</evidence>
<organism evidence="3 4">
    <name type="scientific">Eimeria praecox</name>
    <dbReference type="NCBI Taxonomy" id="51316"/>
    <lineage>
        <taxon>Eukaryota</taxon>
        <taxon>Sar</taxon>
        <taxon>Alveolata</taxon>
        <taxon>Apicomplexa</taxon>
        <taxon>Conoidasida</taxon>
        <taxon>Coccidia</taxon>
        <taxon>Eucoccidiorida</taxon>
        <taxon>Eimeriorina</taxon>
        <taxon>Eimeriidae</taxon>
        <taxon>Eimeria</taxon>
    </lineage>
</organism>
<feature type="compositionally biased region" description="Gly residues" evidence="1">
    <location>
        <begin position="22"/>
        <end position="34"/>
    </location>
</feature>
<dbReference type="VEuPathDB" id="ToxoDB:EPH_0017810"/>
<dbReference type="AlphaFoldDB" id="U6H0L2"/>
<evidence type="ECO:0000256" key="1">
    <source>
        <dbReference type="SAM" id="MobiDB-lite"/>
    </source>
</evidence>
<proteinExistence type="predicted"/>
<protein>
    <submittedName>
        <fullName evidence="3">Uncharacterized protein</fullName>
    </submittedName>
</protein>
<keyword evidence="2" id="KW-0812">Transmembrane</keyword>
<feature type="region of interest" description="Disordered" evidence="1">
    <location>
        <begin position="113"/>
        <end position="142"/>
    </location>
</feature>
<evidence type="ECO:0000256" key="2">
    <source>
        <dbReference type="SAM" id="Phobius"/>
    </source>
</evidence>
<name>U6H0L2_9EIME</name>
<feature type="transmembrane region" description="Helical" evidence="2">
    <location>
        <begin position="180"/>
        <end position="201"/>
    </location>
</feature>
<reference evidence="3" key="2">
    <citation type="submission" date="2013-10" db="EMBL/GenBank/DDBJ databases">
        <authorList>
            <person name="Aslett M."/>
        </authorList>
    </citation>
    <scope>NUCLEOTIDE SEQUENCE [LARGE SCALE GENOMIC DNA]</scope>
    <source>
        <strain evidence="3">Houghton</strain>
    </source>
</reference>
<dbReference type="EMBL" id="HG694596">
    <property type="protein sequence ID" value="CDI85990.1"/>
    <property type="molecule type" value="Genomic_DNA"/>
</dbReference>
<accession>U6H0L2</accession>
<feature type="compositionally biased region" description="Acidic residues" evidence="1">
    <location>
        <begin position="57"/>
        <end position="66"/>
    </location>
</feature>
<feature type="transmembrane region" description="Helical" evidence="2">
    <location>
        <begin position="147"/>
        <end position="168"/>
    </location>
</feature>
<gene>
    <name evidence="3" type="ORF">EPH_0017810</name>
</gene>
<feature type="region of interest" description="Disordered" evidence="1">
    <location>
        <begin position="1"/>
        <end position="66"/>
    </location>
</feature>
<keyword evidence="2" id="KW-1133">Transmembrane helix</keyword>
<keyword evidence="2" id="KW-0472">Membrane</keyword>
<dbReference type="Proteomes" id="UP000018201">
    <property type="component" value="Unassembled WGS sequence"/>
</dbReference>
<evidence type="ECO:0000313" key="4">
    <source>
        <dbReference type="Proteomes" id="UP000018201"/>
    </source>
</evidence>
<keyword evidence="4" id="KW-1185">Reference proteome</keyword>